<gene>
    <name evidence="22 23 24" type="primary">LOC106060681</name>
</gene>
<dbReference type="InterPro" id="IPR046338">
    <property type="entry name" value="GAIN_dom_sf"/>
</dbReference>
<dbReference type="SMART" id="SM00008">
    <property type="entry name" value="HormR"/>
    <property type="match status" value="1"/>
</dbReference>
<dbReference type="OrthoDB" id="1100386at2759"/>
<keyword evidence="4 14" id="KW-0812">Transmembrane</keyword>
<dbReference type="InterPro" id="IPR000832">
    <property type="entry name" value="GPCR_2_secretin-like"/>
</dbReference>
<dbReference type="Pfam" id="PF02793">
    <property type="entry name" value="HRM"/>
    <property type="match status" value="1"/>
</dbReference>
<feature type="domain" description="SUEL-type lectin" evidence="18">
    <location>
        <begin position="42"/>
        <end position="131"/>
    </location>
</feature>
<dbReference type="InterPro" id="IPR036445">
    <property type="entry name" value="GPCR_2_extracell_dom_sf"/>
</dbReference>
<evidence type="ECO:0000256" key="5">
    <source>
        <dbReference type="ARBA" id="ARBA00022729"/>
    </source>
</evidence>
<evidence type="ECO:0000256" key="15">
    <source>
        <dbReference type="SAM" id="SignalP"/>
    </source>
</evidence>
<name>A0A9W3AGQ5_BIOGL</name>
<feature type="transmembrane region" description="Helical" evidence="14">
    <location>
        <begin position="1016"/>
        <end position="1036"/>
    </location>
</feature>
<feature type="domain" description="GAIN-B" evidence="16">
    <location>
        <begin position="788"/>
        <end position="970"/>
    </location>
</feature>
<dbReference type="PROSITE" id="PS50261">
    <property type="entry name" value="G_PROTEIN_RECEP_F2_4"/>
    <property type="match status" value="1"/>
</dbReference>
<feature type="compositionally biased region" description="Polar residues" evidence="13">
    <location>
        <begin position="523"/>
        <end position="536"/>
    </location>
</feature>
<evidence type="ECO:0000313" key="24">
    <source>
        <dbReference type="RefSeq" id="XP_055886298.1"/>
    </source>
</evidence>
<evidence type="ECO:0000313" key="23">
    <source>
        <dbReference type="RefSeq" id="XP_055886297.1"/>
    </source>
</evidence>
<dbReference type="GO" id="GO:0007166">
    <property type="term" value="P:cell surface receptor signaling pathway"/>
    <property type="evidence" value="ECO:0007669"/>
    <property type="project" value="InterPro"/>
</dbReference>
<evidence type="ECO:0000259" key="18">
    <source>
        <dbReference type="PROSITE" id="PS50228"/>
    </source>
</evidence>
<keyword evidence="10" id="KW-0675">Receptor</keyword>
<keyword evidence="3" id="KW-0597">Phosphoprotein</keyword>
<evidence type="ECO:0000256" key="7">
    <source>
        <dbReference type="ARBA" id="ARBA00023040"/>
    </source>
</evidence>
<keyword evidence="9" id="KW-1015">Disulfide bond</keyword>
<dbReference type="Proteomes" id="UP001165740">
    <property type="component" value="Chromosome 5"/>
</dbReference>
<dbReference type="PRINTS" id="PR00249">
    <property type="entry name" value="GPCRSECRETIN"/>
</dbReference>
<feature type="domain" description="Fibronectin type-III" evidence="20">
    <location>
        <begin position="163"/>
        <end position="258"/>
    </location>
</feature>
<organism evidence="21 24">
    <name type="scientific">Biomphalaria glabrata</name>
    <name type="common">Bloodfluke planorb</name>
    <name type="synonym">Freshwater snail</name>
    <dbReference type="NCBI Taxonomy" id="6526"/>
    <lineage>
        <taxon>Eukaryota</taxon>
        <taxon>Metazoa</taxon>
        <taxon>Spiralia</taxon>
        <taxon>Lophotrochozoa</taxon>
        <taxon>Mollusca</taxon>
        <taxon>Gastropoda</taxon>
        <taxon>Heterobranchia</taxon>
        <taxon>Euthyneura</taxon>
        <taxon>Panpulmonata</taxon>
        <taxon>Hygrophila</taxon>
        <taxon>Lymnaeoidea</taxon>
        <taxon>Planorbidae</taxon>
        <taxon>Biomphalaria</taxon>
    </lineage>
</organism>
<feature type="region of interest" description="Disordered" evidence="13">
    <location>
        <begin position="523"/>
        <end position="554"/>
    </location>
</feature>
<dbReference type="Pfam" id="PF00002">
    <property type="entry name" value="7tm_2"/>
    <property type="match status" value="1"/>
</dbReference>
<dbReference type="RefSeq" id="XP_055886296.1">
    <property type="nucleotide sequence ID" value="XM_056030321.1"/>
</dbReference>
<dbReference type="PROSITE" id="PS50221">
    <property type="entry name" value="GAIN_B"/>
    <property type="match status" value="1"/>
</dbReference>
<dbReference type="GeneID" id="106060681"/>
<dbReference type="GO" id="GO:0005886">
    <property type="term" value="C:plasma membrane"/>
    <property type="evidence" value="ECO:0007669"/>
    <property type="project" value="UniProtKB-SubCell"/>
</dbReference>
<evidence type="ECO:0000256" key="12">
    <source>
        <dbReference type="ARBA" id="ARBA00023224"/>
    </source>
</evidence>
<evidence type="ECO:0000313" key="21">
    <source>
        <dbReference type="Proteomes" id="UP001165740"/>
    </source>
</evidence>
<feature type="transmembrane region" description="Helical" evidence="14">
    <location>
        <begin position="1048"/>
        <end position="1071"/>
    </location>
</feature>
<dbReference type="PANTHER" id="PTHR12011">
    <property type="entry name" value="ADHESION G-PROTEIN COUPLED RECEPTOR"/>
    <property type="match status" value="1"/>
</dbReference>
<dbReference type="InterPro" id="IPR017983">
    <property type="entry name" value="GPCR_2_secretin-like_CS"/>
</dbReference>
<proteinExistence type="predicted"/>
<feature type="compositionally biased region" description="Low complexity" evidence="13">
    <location>
        <begin position="1450"/>
        <end position="1460"/>
    </location>
</feature>
<feature type="region of interest" description="Disordered" evidence="13">
    <location>
        <begin position="1514"/>
        <end position="1581"/>
    </location>
</feature>
<feature type="chain" id="PRO_5044702852" evidence="15">
    <location>
        <begin position="32"/>
        <end position="1621"/>
    </location>
</feature>
<keyword evidence="2" id="KW-1003">Cell membrane</keyword>
<evidence type="ECO:0000256" key="14">
    <source>
        <dbReference type="SAM" id="Phobius"/>
    </source>
</evidence>
<dbReference type="Gene3D" id="4.10.1240.10">
    <property type="entry name" value="GPCR, family 2, extracellular hormone receptor domain"/>
    <property type="match status" value="1"/>
</dbReference>
<dbReference type="InterPro" id="IPR001879">
    <property type="entry name" value="GPCR_2_extracellular_dom"/>
</dbReference>
<dbReference type="FunFam" id="1.20.1070.10:FF:000200">
    <property type="entry name" value="Adhesion G protein-coupled receptor L3"/>
    <property type="match status" value="1"/>
</dbReference>
<dbReference type="CDD" id="cd15440">
    <property type="entry name" value="7tmB2_latrophilin-like_invertebrate"/>
    <property type="match status" value="1"/>
</dbReference>
<dbReference type="PROSITE" id="PS00650">
    <property type="entry name" value="G_PROTEIN_RECEP_F2_2"/>
    <property type="match status" value="1"/>
</dbReference>
<dbReference type="Gene3D" id="2.60.220.50">
    <property type="match status" value="1"/>
</dbReference>
<dbReference type="InterPro" id="IPR000922">
    <property type="entry name" value="Lectin_gal-bd_dom"/>
</dbReference>
<dbReference type="Gene3D" id="2.60.40.10">
    <property type="entry name" value="Immunoglobulins"/>
    <property type="match status" value="1"/>
</dbReference>
<comment type="subcellular location">
    <subcellularLocation>
        <location evidence="1">Cell membrane</location>
        <topology evidence="1">Multi-pass membrane protein</topology>
    </subcellularLocation>
</comment>
<feature type="region of interest" description="Disordered" evidence="13">
    <location>
        <begin position="462"/>
        <end position="489"/>
    </location>
</feature>
<feature type="region of interest" description="Disordered" evidence="13">
    <location>
        <begin position="1417"/>
        <end position="1460"/>
    </location>
</feature>
<feature type="transmembrane region" description="Helical" evidence="14">
    <location>
        <begin position="1191"/>
        <end position="1214"/>
    </location>
</feature>
<feature type="transmembrane region" description="Helical" evidence="14">
    <location>
        <begin position="981"/>
        <end position="1004"/>
    </location>
</feature>
<evidence type="ECO:0000313" key="22">
    <source>
        <dbReference type="RefSeq" id="XP_055886296.1"/>
    </source>
</evidence>
<dbReference type="InterPro" id="IPR000203">
    <property type="entry name" value="GPS"/>
</dbReference>
<keyword evidence="5 15" id="KW-0732">Signal</keyword>
<evidence type="ECO:0000259" key="19">
    <source>
        <dbReference type="PROSITE" id="PS50261"/>
    </source>
</evidence>
<evidence type="ECO:0000256" key="8">
    <source>
        <dbReference type="ARBA" id="ARBA00023136"/>
    </source>
</evidence>
<feature type="transmembrane region" description="Helical" evidence="14">
    <location>
        <begin position="1123"/>
        <end position="1149"/>
    </location>
</feature>
<dbReference type="InterPro" id="IPR032471">
    <property type="entry name" value="AGRL2-4_GAIN_subdom_A"/>
</dbReference>
<keyword evidence="12" id="KW-0807">Transducer</keyword>
<dbReference type="Pfam" id="PF01825">
    <property type="entry name" value="GPS"/>
    <property type="match status" value="1"/>
</dbReference>
<evidence type="ECO:0000256" key="1">
    <source>
        <dbReference type="ARBA" id="ARBA00004651"/>
    </source>
</evidence>
<evidence type="ECO:0000256" key="9">
    <source>
        <dbReference type="ARBA" id="ARBA00023157"/>
    </source>
</evidence>
<evidence type="ECO:0000256" key="13">
    <source>
        <dbReference type="SAM" id="MobiDB-lite"/>
    </source>
</evidence>
<dbReference type="InterPro" id="IPR003961">
    <property type="entry name" value="FN3_dom"/>
</dbReference>
<feature type="signal peptide" evidence="15">
    <location>
        <begin position="1"/>
        <end position="31"/>
    </location>
</feature>
<evidence type="ECO:0000256" key="6">
    <source>
        <dbReference type="ARBA" id="ARBA00022989"/>
    </source>
</evidence>
<keyword evidence="11" id="KW-0325">Glycoprotein</keyword>
<dbReference type="GO" id="GO:0030246">
    <property type="term" value="F:carbohydrate binding"/>
    <property type="evidence" value="ECO:0007669"/>
    <property type="project" value="InterPro"/>
</dbReference>
<keyword evidence="7" id="KW-0297">G-protein coupled receptor</keyword>
<dbReference type="InterPro" id="IPR017981">
    <property type="entry name" value="GPCR_2-like_7TM"/>
</dbReference>
<evidence type="ECO:0000256" key="10">
    <source>
        <dbReference type="ARBA" id="ARBA00023170"/>
    </source>
</evidence>
<feature type="compositionally biased region" description="Low complexity" evidence="13">
    <location>
        <begin position="1325"/>
        <end position="1336"/>
    </location>
</feature>
<dbReference type="RefSeq" id="XP_055886298.1">
    <property type="nucleotide sequence ID" value="XM_056030323.1"/>
</dbReference>
<dbReference type="GO" id="GO:0004930">
    <property type="term" value="F:G protein-coupled receptor activity"/>
    <property type="evidence" value="ECO:0007669"/>
    <property type="project" value="UniProtKB-KW"/>
</dbReference>
<feature type="compositionally biased region" description="Low complexity" evidence="13">
    <location>
        <begin position="1566"/>
        <end position="1580"/>
    </location>
</feature>
<dbReference type="PROSITE" id="PS50853">
    <property type="entry name" value="FN3"/>
    <property type="match status" value="1"/>
</dbReference>
<dbReference type="PROSITE" id="PS50228">
    <property type="entry name" value="SUEL_LECTIN"/>
    <property type="match status" value="1"/>
</dbReference>
<reference evidence="22 23" key="1">
    <citation type="submission" date="2025-04" db="UniProtKB">
        <authorList>
            <consortium name="RefSeq"/>
        </authorList>
    </citation>
    <scope>IDENTIFICATION</scope>
</reference>
<feature type="compositionally biased region" description="Polar residues" evidence="13">
    <location>
        <begin position="1537"/>
        <end position="1546"/>
    </location>
</feature>
<evidence type="ECO:0000256" key="2">
    <source>
        <dbReference type="ARBA" id="ARBA00022475"/>
    </source>
</evidence>
<sequence>MDDSKEDSTYRTMMSPLVLLVLLVTCHIVSPEESPIQKTSLACEDYHLQLNCSLGEVVRIVRAHYGRFSLSVCNKHGQTDGWKIDCHLMAKDKISERCDGRRSCTVLVNSEVFTDPCPGTYKYAEVKYTCEKEVYQAPSPAPTNVRMGALLPSWNDPHTTPKPPYINSMVALNSTSIQINWTVEVPVITVAVYWTPVNVSNPKTVFVTLDGKTRQTGSTSFVLNGLKPNTTYAIFLKPFLKNTNGPPTHTVNVTTLPDENQNDNSRIQVRLNSHNAQNISGISLSNGSLDSSLSSNVSRNEGTKMGSSREIVRNITLLKQPALVAKKINDKRLEAMGNDMSTSSRLQEFVQKEEVEIFRKPNTSVSRHSEMYNNYNQKTNLRAMNYTSLHEYWRYLLSLWSGTNNSMSTTKSPITDLSTARLSTTSTVPTAVLPGSDEGSQSTFIPDEYSYSTSNPSLTVNAEQSKLSNHESTYESPHGNTTTHKPHTGRVFPLFTIKPEPVDHRKTTAKKYFPATASTRTTTLSVSTHKSPSPTLTPGLGWITPDEERPPPDIIQDIDRRVCPREAKHGLAWPEIGFGQRYEQLCPGKLNGIAAWTCTELGWESSGPDISNCYSQWLRDIQILVDDLDRHRVVPMQSRLGKGNVDVIMSNLNEKVMEEEVIPGDIKRTILSIIPKLLQEFKEEVDLETPINRPIRMKMFRRGYVSVGSNLLKEKHVKSWKSLTKQDRQKAATSLLLSIENFGFESARFIEVGSREREVASNVVVEVERVDSSKIKEDVTFPARNPPESRKIEDDRMFLTSRGYGPGIEWAEITDTITIPSVNLQMEAGVTDIVFTLFKNLEDLIPPQLNIVTPLSHEINSHFNSGTIRDNNKANTAPQLVVNSNVISASINGTRQRRKLHRPVQFTLHHKTVVHNAVPICSFWNIDISSSTGKWASDGCNVVDTNTTHTTCSCNHLTNFALLMDVTGVKLSEESELALRVITYVGCIISIVCLLLSWITFMVFKNLQCDRNTIHKNLVLCLLLAEIVFLAGIAQTEPKFLCSLIAGSLHYLFLGAFAWMCLEGVQLYVMLIEVFEQERSRLIWYYLFGYGVPAVIVSISAGIYHQGYGTDRHCWLTTERSFIWAFVGPALAVMLVNIVMLGIAIYVMCRHTNMSANTKERSKVTKFSMSESLSSMETFASPKLRFPDLPAWLKGAMVLVVLLGLTWLLGVLYLNKESEIIAYLFTILNSLQGMFIFIFHCIKNEKVQKEYRKVARRTAWLPNCIRVNYGGYNGVASSSPIPSTGSGNYLSRLFGPGKRKRSEVSTNSSAKPFLSQADNHRQSDVEFSSSRDASSAPVSLNGYVYTPGFTSTQYPVISQSSLKGAPNRMLAPPSQLAPCCETDCAGELSEYLDCSVVDSEFVSEYCRHNMQVSMEQKRYSTESEDSQIVPNSHNLKPLDNDNLSTLSMASSSRKPSSLVSSLAGSEQKLVLNNFPREGATSDPKLNLNQYIIPTSKKVQTNNLIVNAAGEPRSASMNKLTKPAASLSSIPESEHSPQHSSTPNIQFSPDRGGRSRREPVSDYEELSPSSTIDSPSSIQSSLPNLDMLTIDCEHGDHDCNRRRHSSETEIQFSPFRFTATEC</sequence>
<feature type="domain" description="G-protein coupled receptors family 2 profile 1" evidence="17">
    <location>
        <begin position="563"/>
        <end position="617"/>
    </location>
</feature>
<dbReference type="InterPro" id="IPR043159">
    <property type="entry name" value="Lectin_gal-bd_sf"/>
</dbReference>
<dbReference type="Pfam" id="PF16489">
    <property type="entry name" value="GAIN"/>
    <property type="match status" value="1"/>
</dbReference>
<feature type="transmembrane region" description="Helical" evidence="14">
    <location>
        <begin position="1083"/>
        <end position="1103"/>
    </location>
</feature>
<feature type="region of interest" description="Disordered" evidence="13">
    <location>
        <begin position="1298"/>
        <end position="1336"/>
    </location>
</feature>
<evidence type="ECO:0000259" key="17">
    <source>
        <dbReference type="PROSITE" id="PS50227"/>
    </source>
</evidence>
<dbReference type="InterPro" id="IPR013783">
    <property type="entry name" value="Ig-like_fold"/>
</dbReference>
<evidence type="ECO:0000259" key="20">
    <source>
        <dbReference type="PROSITE" id="PS50853"/>
    </source>
</evidence>
<dbReference type="SUPFAM" id="SSF49265">
    <property type="entry name" value="Fibronectin type III"/>
    <property type="match status" value="1"/>
</dbReference>
<dbReference type="SMART" id="SM00303">
    <property type="entry name" value="GPS"/>
    <property type="match status" value="1"/>
</dbReference>
<keyword evidence="8 14" id="KW-0472">Membrane</keyword>
<dbReference type="CDD" id="cd00063">
    <property type="entry name" value="FN3"/>
    <property type="match status" value="1"/>
</dbReference>
<protein>
    <submittedName>
        <fullName evidence="22 23">Adhesion G protein-coupled receptor L3-like isoform X1</fullName>
    </submittedName>
</protein>
<dbReference type="InterPro" id="IPR057244">
    <property type="entry name" value="GAIN_B"/>
</dbReference>
<evidence type="ECO:0000259" key="16">
    <source>
        <dbReference type="PROSITE" id="PS50221"/>
    </source>
</evidence>
<feature type="compositionally biased region" description="Polar residues" evidence="13">
    <location>
        <begin position="474"/>
        <end position="483"/>
    </location>
</feature>
<dbReference type="Pfam" id="PF02140">
    <property type="entry name" value="SUEL_Lectin"/>
    <property type="match status" value="1"/>
</dbReference>
<feature type="transmembrane region" description="Helical" evidence="14">
    <location>
        <begin position="1220"/>
        <end position="1242"/>
    </location>
</feature>
<dbReference type="PANTHER" id="PTHR12011:SF347">
    <property type="entry name" value="FI21270P1-RELATED"/>
    <property type="match status" value="1"/>
</dbReference>
<dbReference type="FunFam" id="2.60.120.740:FF:000001">
    <property type="entry name" value="Adhesion G protein-coupled receptor L2"/>
    <property type="match status" value="1"/>
</dbReference>
<dbReference type="PROSITE" id="PS50227">
    <property type="entry name" value="G_PROTEIN_RECEP_F2_3"/>
    <property type="match status" value="1"/>
</dbReference>
<dbReference type="Gene3D" id="2.60.120.740">
    <property type="match status" value="1"/>
</dbReference>
<evidence type="ECO:0000256" key="3">
    <source>
        <dbReference type="ARBA" id="ARBA00022553"/>
    </source>
</evidence>
<feature type="domain" description="G-protein coupled receptors family 2 profile 2" evidence="19">
    <location>
        <begin position="979"/>
        <end position="1244"/>
    </location>
</feature>
<dbReference type="RefSeq" id="XP_055886297.1">
    <property type="nucleotide sequence ID" value="XM_056030322.1"/>
</dbReference>
<accession>A0A9W3AGQ5</accession>
<keyword evidence="21" id="KW-1185">Reference proteome</keyword>
<feature type="compositionally biased region" description="Basic and acidic residues" evidence="13">
    <location>
        <begin position="1550"/>
        <end position="1559"/>
    </location>
</feature>
<dbReference type="InterPro" id="IPR036116">
    <property type="entry name" value="FN3_sf"/>
</dbReference>
<dbReference type="Gene3D" id="1.20.1070.10">
    <property type="entry name" value="Rhodopsin 7-helix transmembrane proteins"/>
    <property type="match status" value="1"/>
</dbReference>
<evidence type="ECO:0000256" key="11">
    <source>
        <dbReference type="ARBA" id="ARBA00023180"/>
    </source>
</evidence>
<keyword evidence="6 14" id="KW-1133">Transmembrane helix</keyword>
<evidence type="ECO:0000256" key="4">
    <source>
        <dbReference type="ARBA" id="ARBA00022692"/>
    </source>
</evidence>
<dbReference type="InterPro" id="IPR048072">
    <property type="entry name" value="7tmB2_latrophilin-like"/>
</dbReference>
<dbReference type="SMART" id="SM00060">
    <property type="entry name" value="FN3"/>
    <property type="match status" value="1"/>
</dbReference>